<dbReference type="PANTHER" id="PTHR47424">
    <property type="entry name" value="REGULATORY PROTEIN GAL4"/>
    <property type="match status" value="1"/>
</dbReference>
<name>A0A6A6ZRK9_9PLEO</name>
<evidence type="ECO:0000259" key="6">
    <source>
        <dbReference type="PROSITE" id="PS50048"/>
    </source>
</evidence>
<dbReference type="Gene3D" id="4.10.240.10">
    <property type="entry name" value="Zn(2)-C6 fungal-type DNA-binding domain"/>
    <property type="match status" value="1"/>
</dbReference>
<feature type="domain" description="Zn(2)-C6 fungal-type" evidence="6">
    <location>
        <begin position="20"/>
        <end position="50"/>
    </location>
</feature>
<keyword evidence="8" id="KW-1185">Reference proteome</keyword>
<keyword evidence="1" id="KW-0479">Metal-binding</keyword>
<dbReference type="InterPro" id="IPR036864">
    <property type="entry name" value="Zn2-C6_fun-type_DNA-bd_sf"/>
</dbReference>
<evidence type="ECO:0000256" key="4">
    <source>
        <dbReference type="ARBA" id="ARBA00023242"/>
    </source>
</evidence>
<evidence type="ECO:0000256" key="2">
    <source>
        <dbReference type="ARBA" id="ARBA00023015"/>
    </source>
</evidence>
<dbReference type="Pfam" id="PF00172">
    <property type="entry name" value="Zn_clus"/>
    <property type="match status" value="1"/>
</dbReference>
<dbReference type="PROSITE" id="PS50048">
    <property type="entry name" value="ZN2_CY6_FUNGAL_2"/>
    <property type="match status" value="1"/>
</dbReference>
<feature type="compositionally biased region" description="Polar residues" evidence="5">
    <location>
        <begin position="118"/>
        <end position="132"/>
    </location>
</feature>
<sequence length="814" mass="92217">MNERQDKAETHAPRKRALVSCDRCKLRRTRCIRANPDEPCADCKLSGLQCESKLPRKQRVYGSVETLSLRYRALESLVKGLFPQENVQDLNTIFRIAAAQNIPMPANDDYTPADIFHDSSQQLPTSGSTQQHQHQDYRQSTLHKDTQPNQPRHGKFQSSPHAGSNVPVSASNESQHNPFQEVQQPVQQHEELIPTRHGASHYFGPSSSFRLATTIRALIARCKDAHQTEVSASRSSGSSRSDPSSRALPSLRPTSTNPSDEEYIIPNVQGQQSSRSGSKRSRSQMETTNDQWEKKRRNSRPDTIADLLPSRPLSDALVSAYFDHMHILVPLYLRSMFQLKLEATYSRQAEALDDCRDIGWLICLAMVLSFGCQQLHEHDPFEAHALQLKYLSFVKTYFRKLLTTTSLSNIQALVLLSMHYHYTGQKSTSWLFIGLGARMAITMGMHRDGTNMEFDPIERNTRRQVWWSIYTFERVLCSVLGRPSVIDDGEVIMRSPDAPMLEWKGPSVDIMSCISRLTKLSYSIRQRAYFDPNTAEERSPTLIVASTLLRECDNFYSTIPRHLSAGYTHVPIDQRARILLLHIHYHYTRCVVSRDFLIQKVERNVSYLEDRSPPLSDNWEMTLALSEDCVESAHQSLQCMVAISALGTIGHSSLDLFLVFHSVMLACADFLARPTEQRDSQRDIERKAMVRAMLEYVRGMKKLAPTYNILSRIAIRFASITGVCEEPTMPDQALDQSLQSSPPGDDENMITDIQEDWFATATTNLALDFFDLSQNVGQGPSPGLAADPVYTRYTNPAREVDDWTTKALNGMHNI</sequence>
<dbReference type="Pfam" id="PF04082">
    <property type="entry name" value="Fungal_trans"/>
    <property type="match status" value="1"/>
</dbReference>
<evidence type="ECO:0000313" key="7">
    <source>
        <dbReference type="EMBL" id="KAF2823413.1"/>
    </source>
</evidence>
<dbReference type="InterPro" id="IPR051127">
    <property type="entry name" value="Fungal_SecMet_Regulators"/>
</dbReference>
<dbReference type="GO" id="GO:0000981">
    <property type="term" value="F:DNA-binding transcription factor activity, RNA polymerase II-specific"/>
    <property type="evidence" value="ECO:0007669"/>
    <property type="project" value="InterPro"/>
</dbReference>
<feature type="compositionally biased region" description="Polar residues" evidence="5">
    <location>
        <begin position="156"/>
        <end position="178"/>
    </location>
</feature>
<organism evidence="7 8">
    <name type="scientific">Ophiobolus disseminans</name>
    <dbReference type="NCBI Taxonomy" id="1469910"/>
    <lineage>
        <taxon>Eukaryota</taxon>
        <taxon>Fungi</taxon>
        <taxon>Dikarya</taxon>
        <taxon>Ascomycota</taxon>
        <taxon>Pezizomycotina</taxon>
        <taxon>Dothideomycetes</taxon>
        <taxon>Pleosporomycetidae</taxon>
        <taxon>Pleosporales</taxon>
        <taxon>Pleosporineae</taxon>
        <taxon>Phaeosphaeriaceae</taxon>
        <taxon>Ophiobolus</taxon>
    </lineage>
</organism>
<evidence type="ECO:0000256" key="3">
    <source>
        <dbReference type="ARBA" id="ARBA00023163"/>
    </source>
</evidence>
<gene>
    <name evidence="7" type="ORF">CC86DRAFT_328703</name>
</gene>
<dbReference type="PROSITE" id="PS00463">
    <property type="entry name" value="ZN2_CY6_FUNGAL_1"/>
    <property type="match status" value="1"/>
</dbReference>
<dbReference type="SMART" id="SM00906">
    <property type="entry name" value="Fungal_trans"/>
    <property type="match status" value="1"/>
</dbReference>
<dbReference type="PANTHER" id="PTHR47424:SF6">
    <property type="entry name" value="PROLINE UTILIZATION TRANS-ACTIVATOR"/>
    <property type="match status" value="1"/>
</dbReference>
<evidence type="ECO:0000313" key="8">
    <source>
        <dbReference type="Proteomes" id="UP000799424"/>
    </source>
</evidence>
<dbReference type="Proteomes" id="UP000799424">
    <property type="component" value="Unassembled WGS sequence"/>
</dbReference>
<accession>A0A6A6ZRK9</accession>
<dbReference type="GO" id="GO:0006351">
    <property type="term" value="P:DNA-templated transcription"/>
    <property type="evidence" value="ECO:0007669"/>
    <property type="project" value="InterPro"/>
</dbReference>
<dbReference type="SMART" id="SM00066">
    <property type="entry name" value="GAL4"/>
    <property type="match status" value="1"/>
</dbReference>
<dbReference type="AlphaFoldDB" id="A0A6A6ZRK9"/>
<feature type="region of interest" description="Disordered" evidence="5">
    <location>
        <begin position="108"/>
        <end position="187"/>
    </location>
</feature>
<reference evidence="7" key="1">
    <citation type="journal article" date="2020" name="Stud. Mycol.">
        <title>101 Dothideomycetes genomes: a test case for predicting lifestyles and emergence of pathogens.</title>
        <authorList>
            <person name="Haridas S."/>
            <person name="Albert R."/>
            <person name="Binder M."/>
            <person name="Bloem J."/>
            <person name="Labutti K."/>
            <person name="Salamov A."/>
            <person name="Andreopoulos B."/>
            <person name="Baker S."/>
            <person name="Barry K."/>
            <person name="Bills G."/>
            <person name="Bluhm B."/>
            <person name="Cannon C."/>
            <person name="Castanera R."/>
            <person name="Culley D."/>
            <person name="Daum C."/>
            <person name="Ezra D."/>
            <person name="Gonzalez J."/>
            <person name="Henrissat B."/>
            <person name="Kuo A."/>
            <person name="Liang C."/>
            <person name="Lipzen A."/>
            <person name="Lutzoni F."/>
            <person name="Magnuson J."/>
            <person name="Mondo S."/>
            <person name="Nolan M."/>
            <person name="Ohm R."/>
            <person name="Pangilinan J."/>
            <person name="Park H.-J."/>
            <person name="Ramirez L."/>
            <person name="Alfaro M."/>
            <person name="Sun H."/>
            <person name="Tritt A."/>
            <person name="Yoshinaga Y."/>
            <person name="Zwiers L.-H."/>
            <person name="Turgeon B."/>
            <person name="Goodwin S."/>
            <person name="Spatafora J."/>
            <person name="Crous P."/>
            <person name="Grigoriev I."/>
        </authorList>
    </citation>
    <scope>NUCLEOTIDE SEQUENCE</scope>
    <source>
        <strain evidence="7">CBS 113818</strain>
    </source>
</reference>
<evidence type="ECO:0000256" key="5">
    <source>
        <dbReference type="SAM" id="MobiDB-lite"/>
    </source>
</evidence>
<feature type="compositionally biased region" description="Low complexity" evidence="5">
    <location>
        <begin position="231"/>
        <end position="255"/>
    </location>
</feature>
<dbReference type="EMBL" id="MU006232">
    <property type="protein sequence ID" value="KAF2823413.1"/>
    <property type="molecule type" value="Genomic_DNA"/>
</dbReference>
<dbReference type="CDD" id="cd12148">
    <property type="entry name" value="fungal_TF_MHR"/>
    <property type="match status" value="1"/>
</dbReference>
<dbReference type="CDD" id="cd00067">
    <property type="entry name" value="GAL4"/>
    <property type="match status" value="1"/>
</dbReference>
<keyword evidence="4" id="KW-0539">Nucleus</keyword>
<evidence type="ECO:0000256" key="1">
    <source>
        <dbReference type="ARBA" id="ARBA00022723"/>
    </source>
</evidence>
<dbReference type="OrthoDB" id="3364175at2759"/>
<dbReference type="InterPro" id="IPR007219">
    <property type="entry name" value="XnlR_reg_dom"/>
</dbReference>
<dbReference type="GO" id="GO:0003677">
    <property type="term" value="F:DNA binding"/>
    <property type="evidence" value="ECO:0007669"/>
    <property type="project" value="InterPro"/>
</dbReference>
<feature type="compositionally biased region" description="Basic and acidic residues" evidence="5">
    <location>
        <begin position="133"/>
        <end position="146"/>
    </location>
</feature>
<proteinExistence type="predicted"/>
<dbReference type="SUPFAM" id="SSF57701">
    <property type="entry name" value="Zn2/Cys6 DNA-binding domain"/>
    <property type="match status" value="1"/>
</dbReference>
<dbReference type="InterPro" id="IPR001138">
    <property type="entry name" value="Zn2Cys6_DnaBD"/>
</dbReference>
<feature type="region of interest" description="Disordered" evidence="5">
    <location>
        <begin position="227"/>
        <end position="305"/>
    </location>
</feature>
<protein>
    <recommendedName>
        <fullName evidence="6">Zn(2)-C6 fungal-type domain-containing protein</fullName>
    </recommendedName>
</protein>
<keyword evidence="2" id="KW-0805">Transcription regulation</keyword>
<keyword evidence="3" id="KW-0804">Transcription</keyword>
<dbReference type="GO" id="GO:0008270">
    <property type="term" value="F:zinc ion binding"/>
    <property type="evidence" value="ECO:0007669"/>
    <property type="project" value="InterPro"/>
</dbReference>